<reference evidence="2" key="1">
    <citation type="journal article" date="2021" name="Microb. Physiol.">
        <title>Proteogenomic Insights into the Physiology of Marine, Sulfate-Reducing, Filamentous Desulfonema limicola and Desulfonema magnum.</title>
        <authorList>
            <person name="Schnaars V."/>
            <person name="Wohlbrand L."/>
            <person name="Scheve S."/>
            <person name="Hinrichs C."/>
            <person name="Reinhardt R."/>
            <person name="Rabus R."/>
        </authorList>
    </citation>
    <scope>NUCLEOTIDE SEQUENCE</scope>
    <source>
        <strain evidence="2">4be13</strain>
    </source>
</reference>
<organism evidence="2 3">
    <name type="scientific">Desulfonema magnum</name>
    <dbReference type="NCBI Taxonomy" id="45655"/>
    <lineage>
        <taxon>Bacteria</taxon>
        <taxon>Pseudomonadati</taxon>
        <taxon>Thermodesulfobacteriota</taxon>
        <taxon>Desulfobacteria</taxon>
        <taxon>Desulfobacterales</taxon>
        <taxon>Desulfococcaceae</taxon>
        <taxon>Desulfonema</taxon>
    </lineage>
</organism>
<accession>A0A975BKE5</accession>
<dbReference type="AlphaFoldDB" id="A0A975BKE5"/>
<proteinExistence type="predicted"/>
<evidence type="ECO:0000256" key="1">
    <source>
        <dbReference type="SAM" id="MobiDB-lite"/>
    </source>
</evidence>
<feature type="region of interest" description="Disordered" evidence="1">
    <location>
        <begin position="130"/>
        <end position="157"/>
    </location>
</feature>
<sequence length="197" mass="22449">MPDKHLFKLVALVPTLRVGMQCGRFASRIRIPCRTRSVRKAFPRKAWERGKDIPTQSMGTRNLVALVPTQSMGTRKYRAGREASALHSHAKHGNEEIPCRTRSVCTAFPRKAWERGNTVQTLRVTNPNTIQDAKRPKGIPTQSMGTRKRHSHAKHGNEEIRIPCRTRSVRKAFPRKAWVLKTSQVSQSQLRAEVNIR</sequence>
<dbReference type="KEGG" id="dmm:dnm_027720"/>
<dbReference type="Proteomes" id="UP000663722">
    <property type="component" value="Chromosome"/>
</dbReference>
<evidence type="ECO:0000313" key="2">
    <source>
        <dbReference type="EMBL" id="QTA86748.1"/>
    </source>
</evidence>
<keyword evidence="3" id="KW-1185">Reference proteome</keyword>
<dbReference type="RefSeq" id="WP_207682249.1">
    <property type="nucleotide sequence ID" value="NZ_CP061800.1"/>
</dbReference>
<protein>
    <submittedName>
        <fullName evidence="2">Uncharacterized protein</fullName>
    </submittedName>
</protein>
<gene>
    <name evidence="2" type="ORF">dnm_027720</name>
</gene>
<evidence type="ECO:0000313" key="3">
    <source>
        <dbReference type="Proteomes" id="UP000663722"/>
    </source>
</evidence>
<dbReference type="EMBL" id="CP061800">
    <property type="protein sequence ID" value="QTA86748.1"/>
    <property type="molecule type" value="Genomic_DNA"/>
</dbReference>
<name>A0A975BKE5_9BACT</name>